<gene>
    <name evidence="1" type="ORF">ACFPQ6_00935</name>
</gene>
<sequence>MTGADPPCPGQRVYFGVQGMLFTGRVVCCAAAPDLQDDLLSALSWPPGTVVVAHVRLLVRDVPVASCMVVPLTALLGGRDGDG</sequence>
<evidence type="ECO:0000313" key="2">
    <source>
        <dbReference type="Proteomes" id="UP001595979"/>
    </source>
</evidence>
<dbReference type="EMBL" id="JBHSOH010000002">
    <property type="protein sequence ID" value="MFC5846861.1"/>
    <property type="molecule type" value="Genomic_DNA"/>
</dbReference>
<comment type="caution">
    <text evidence="1">The sequence shown here is derived from an EMBL/GenBank/DDBJ whole genome shotgun (WGS) entry which is preliminary data.</text>
</comment>
<reference evidence="2" key="1">
    <citation type="journal article" date="2019" name="Int. J. Syst. Evol. Microbiol.">
        <title>The Global Catalogue of Microorganisms (GCM) 10K type strain sequencing project: providing services to taxonomists for standard genome sequencing and annotation.</title>
        <authorList>
            <consortium name="The Broad Institute Genomics Platform"/>
            <consortium name="The Broad Institute Genome Sequencing Center for Infectious Disease"/>
            <person name="Wu L."/>
            <person name="Ma J."/>
        </authorList>
    </citation>
    <scope>NUCLEOTIDE SEQUENCE [LARGE SCALE GENOMIC DNA]</scope>
    <source>
        <strain evidence="2">CGMCC 1.15053</strain>
    </source>
</reference>
<protein>
    <submittedName>
        <fullName evidence="1">Uncharacterized protein</fullName>
    </submittedName>
</protein>
<dbReference type="RefSeq" id="WP_380045385.1">
    <property type="nucleotide sequence ID" value="NZ_JBHSOH010000002.1"/>
</dbReference>
<accession>A0ABW1DHD3</accession>
<proteinExistence type="predicted"/>
<dbReference type="Proteomes" id="UP001595979">
    <property type="component" value="Unassembled WGS sequence"/>
</dbReference>
<organism evidence="1 2">
    <name type="scientific">Deinococcus petrolearius</name>
    <dbReference type="NCBI Taxonomy" id="1751295"/>
    <lineage>
        <taxon>Bacteria</taxon>
        <taxon>Thermotogati</taxon>
        <taxon>Deinococcota</taxon>
        <taxon>Deinococci</taxon>
        <taxon>Deinococcales</taxon>
        <taxon>Deinococcaceae</taxon>
        <taxon>Deinococcus</taxon>
    </lineage>
</organism>
<name>A0ABW1DHD3_9DEIO</name>
<keyword evidence="2" id="KW-1185">Reference proteome</keyword>
<evidence type="ECO:0000313" key="1">
    <source>
        <dbReference type="EMBL" id="MFC5846861.1"/>
    </source>
</evidence>